<reference evidence="1" key="1">
    <citation type="journal article" date="2020" name="Nature">
        <title>Giant virus diversity and host interactions through global metagenomics.</title>
        <authorList>
            <person name="Schulz F."/>
            <person name="Roux S."/>
            <person name="Paez-Espino D."/>
            <person name="Jungbluth S."/>
            <person name="Walsh D.A."/>
            <person name="Denef V.J."/>
            <person name="McMahon K.D."/>
            <person name="Konstantinidis K.T."/>
            <person name="Eloe-Fadrosh E.A."/>
            <person name="Kyrpides N.C."/>
            <person name="Woyke T."/>
        </authorList>
    </citation>
    <scope>NUCLEOTIDE SEQUENCE</scope>
    <source>
        <strain evidence="1">GVMAG-M-3300023184-18</strain>
    </source>
</reference>
<name>A0A6C0I256_9ZZZZ</name>
<proteinExistence type="predicted"/>
<evidence type="ECO:0000313" key="1">
    <source>
        <dbReference type="EMBL" id="QHT87078.1"/>
    </source>
</evidence>
<sequence length="84" mass="9591">MSKDYVFTCLHCQDEFVIHITDFNCKILRHGAYKHNLQPINPHMTKEECNALVASGKIYGCAGPLQITKQADNDEYNVVICNYI</sequence>
<dbReference type="AlphaFoldDB" id="A0A6C0I256"/>
<organism evidence="1">
    <name type="scientific">viral metagenome</name>
    <dbReference type="NCBI Taxonomy" id="1070528"/>
    <lineage>
        <taxon>unclassified sequences</taxon>
        <taxon>metagenomes</taxon>
        <taxon>organismal metagenomes</taxon>
    </lineage>
</organism>
<protein>
    <submittedName>
        <fullName evidence="1">Uncharacterized protein</fullName>
    </submittedName>
</protein>
<accession>A0A6C0I256</accession>
<dbReference type="EMBL" id="MN740081">
    <property type="protein sequence ID" value="QHT87078.1"/>
    <property type="molecule type" value="Genomic_DNA"/>
</dbReference>